<feature type="transmembrane region" description="Helical" evidence="5">
    <location>
        <begin position="7"/>
        <end position="23"/>
    </location>
</feature>
<dbReference type="OrthoDB" id="9811969at2"/>
<evidence type="ECO:0000313" key="6">
    <source>
        <dbReference type="EMBL" id="SHL66546.1"/>
    </source>
</evidence>
<evidence type="ECO:0000313" key="7">
    <source>
        <dbReference type="Proteomes" id="UP000186002"/>
    </source>
</evidence>
<protein>
    <submittedName>
        <fullName evidence="6">Protein-S-isoprenylcysteine O-methyltransferase Ste14</fullName>
    </submittedName>
</protein>
<evidence type="ECO:0000256" key="5">
    <source>
        <dbReference type="SAM" id="Phobius"/>
    </source>
</evidence>
<dbReference type="InterPro" id="IPR007318">
    <property type="entry name" value="Phopholipid_MeTrfase"/>
</dbReference>
<name>A0A1M7CH99_9HYPH</name>
<keyword evidence="3 5" id="KW-1133">Transmembrane helix</keyword>
<dbReference type="Proteomes" id="UP000186002">
    <property type="component" value="Unassembled WGS sequence"/>
</dbReference>
<reference evidence="6 7" key="1">
    <citation type="submission" date="2016-11" db="EMBL/GenBank/DDBJ databases">
        <authorList>
            <person name="Jaros S."/>
            <person name="Januszkiewicz K."/>
            <person name="Wedrychowicz H."/>
        </authorList>
    </citation>
    <scope>NUCLEOTIDE SEQUENCE [LARGE SCALE GENOMIC DNA]</scope>
    <source>
        <strain evidence="6 7">DSM 22153</strain>
    </source>
</reference>
<keyword evidence="4 5" id="KW-0472">Membrane</keyword>
<evidence type="ECO:0000256" key="3">
    <source>
        <dbReference type="ARBA" id="ARBA00022989"/>
    </source>
</evidence>
<comment type="subcellular location">
    <subcellularLocation>
        <location evidence="1">Endomembrane system</location>
        <topology evidence="1">Multi-pass membrane protein</topology>
    </subcellularLocation>
</comment>
<dbReference type="RefSeq" id="WP_073009939.1">
    <property type="nucleotide sequence ID" value="NZ_FRBW01000001.1"/>
</dbReference>
<keyword evidence="6" id="KW-0808">Transferase</keyword>
<evidence type="ECO:0000256" key="4">
    <source>
        <dbReference type="ARBA" id="ARBA00023136"/>
    </source>
</evidence>
<dbReference type="STRING" id="735517.SAMN05444272_1162"/>
<keyword evidence="7" id="KW-1185">Reference proteome</keyword>
<keyword evidence="2 5" id="KW-0812">Transmembrane</keyword>
<organism evidence="6 7">
    <name type="scientific">Roseibium suaedae</name>
    <dbReference type="NCBI Taxonomy" id="735517"/>
    <lineage>
        <taxon>Bacteria</taxon>
        <taxon>Pseudomonadati</taxon>
        <taxon>Pseudomonadota</taxon>
        <taxon>Alphaproteobacteria</taxon>
        <taxon>Hyphomicrobiales</taxon>
        <taxon>Stappiaceae</taxon>
        <taxon>Roseibium</taxon>
    </lineage>
</organism>
<dbReference type="PANTHER" id="PTHR12714">
    <property type="entry name" value="PROTEIN-S ISOPRENYLCYSTEINE O-METHYLTRANSFERASE"/>
    <property type="match status" value="1"/>
</dbReference>
<evidence type="ECO:0000256" key="1">
    <source>
        <dbReference type="ARBA" id="ARBA00004127"/>
    </source>
</evidence>
<dbReference type="GO" id="GO:0032259">
    <property type="term" value="P:methylation"/>
    <property type="evidence" value="ECO:0007669"/>
    <property type="project" value="UniProtKB-KW"/>
</dbReference>
<dbReference type="AlphaFoldDB" id="A0A1M7CH99"/>
<dbReference type="Gene3D" id="1.20.120.1630">
    <property type="match status" value="1"/>
</dbReference>
<dbReference type="PANTHER" id="PTHR12714:SF24">
    <property type="entry name" value="SLR1182 PROTEIN"/>
    <property type="match status" value="1"/>
</dbReference>
<proteinExistence type="predicted"/>
<sequence>MKIPPPLIALAGAGAIYAGGLWLPFATLQLPGQRIAALVCLIAGLVLELHSVAAFVLRKTTITPLKPERASVLVTRGFYRLTRNPMYLGMALLLAAVTLWTGSLTGLLIVPLFIAVLTELQIKPEEAALEQIFGDTYTLYKASVRRWI</sequence>
<keyword evidence="6" id="KW-0489">Methyltransferase</keyword>
<feature type="transmembrane region" description="Helical" evidence="5">
    <location>
        <begin position="35"/>
        <end position="57"/>
    </location>
</feature>
<dbReference type="Pfam" id="PF04191">
    <property type="entry name" value="PEMT"/>
    <property type="match status" value="1"/>
</dbReference>
<feature type="transmembrane region" description="Helical" evidence="5">
    <location>
        <begin position="86"/>
        <end position="114"/>
    </location>
</feature>
<evidence type="ECO:0000256" key="2">
    <source>
        <dbReference type="ARBA" id="ARBA00022692"/>
    </source>
</evidence>
<dbReference type="GO" id="GO:0008168">
    <property type="term" value="F:methyltransferase activity"/>
    <property type="evidence" value="ECO:0007669"/>
    <property type="project" value="UniProtKB-KW"/>
</dbReference>
<dbReference type="EMBL" id="FRBW01000001">
    <property type="protein sequence ID" value="SHL66546.1"/>
    <property type="molecule type" value="Genomic_DNA"/>
</dbReference>
<gene>
    <name evidence="6" type="ORF">SAMN05444272_1162</name>
</gene>
<dbReference type="GO" id="GO:0012505">
    <property type="term" value="C:endomembrane system"/>
    <property type="evidence" value="ECO:0007669"/>
    <property type="project" value="UniProtKB-SubCell"/>
</dbReference>
<accession>A0A1M7CH99</accession>